<proteinExistence type="predicted"/>
<dbReference type="AlphaFoldDB" id="A0A8S0Y657"/>
<name>A0A8S0Y657_9GAMM</name>
<evidence type="ECO:0000313" key="2">
    <source>
        <dbReference type="EMBL" id="CAA9890523.1"/>
    </source>
</evidence>
<dbReference type="Proteomes" id="UP000494216">
    <property type="component" value="Unassembled WGS sequence"/>
</dbReference>
<gene>
    <name evidence="2" type="ORF">METHB2_230045</name>
</gene>
<evidence type="ECO:0000313" key="3">
    <source>
        <dbReference type="Proteomes" id="UP000494216"/>
    </source>
</evidence>
<dbReference type="InterPro" id="IPR041079">
    <property type="entry name" value="Neuraminidase-like"/>
</dbReference>
<comment type="caution">
    <text evidence="2">The sequence shown here is derived from an EMBL/GenBank/DDBJ whole genome shotgun (WGS) entry which is preliminary data.</text>
</comment>
<protein>
    <recommendedName>
        <fullName evidence="1">Neuraminidase-like domain-containing protein</fullName>
    </recommendedName>
</protein>
<keyword evidence="3" id="KW-1185">Reference proteome</keyword>
<evidence type="ECO:0000259" key="1">
    <source>
        <dbReference type="Pfam" id="PF18413"/>
    </source>
</evidence>
<reference evidence="2 3" key="1">
    <citation type="submission" date="2020-02" db="EMBL/GenBank/DDBJ databases">
        <authorList>
            <person name="Hogendoorn C."/>
        </authorList>
    </citation>
    <scope>NUCLEOTIDE SEQUENCE [LARGE SCALE GENOMIC DNA]</scope>
    <source>
        <strain evidence="2">METHB21</strain>
    </source>
</reference>
<feature type="domain" description="Neuraminidase-like" evidence="1">
    <location>
        <begin position="8"/>
        <end position="144"/>
    </location>
</feature>
<dbReference type="Pfam" id="PF18413">
    <property type="entry name" value="Neuraminidase"/>
    <property type="match status" value="1"/>
</dbReference>
<accession>A0A8S0Y657</accession>
<dbReference type="EMBL" id="CADCXN010000051">
    <property type="protein sequence ID" value="CAA9890523.1"/>
    <property type="molecule type" value="Genomic_DNA"/>
</dbReference>
<organism evidence="2 3">
    <name type="scientific">Candidatus Methylobacter favarea</name>
    <dbReference type="NCBI Taxonomy" id="2707345"/>
    <lineage>
        <taxon>Bacteria</taxon>
        <taxon>Pseudomonadati</taxon>
        <taxon>Pseudomonadota</taxon>
        <taxon>Gammaproteobacteria</taxon>
        <taxon>Methylococcales</taxon>
        <taxon>Methylococcaceae</taxon>
        <taxon>Methylobacter</taxon>
    </lineage>
</organism>
<dbReference type="RefSeq" id="WP_174625447.1">
    <property type="nucleotide sequence ID" value="NZ_CADCXN010000051.1"/>
</dbReference>
<sequence length="144" mass="16871">MDEVANMEVVGLYIDGTRPTTSTGGIQWSKNAKLHVFSRTRNAPFIFYYRYLALDEMNWYPWEKMQVDIPSYDVENDKKEVINNGCYLTPVAWNGRLLVFFPQIMKKTKPNDLLNNQSIETSAKNKPTELKPTEYYEIKMAWSE</sequence>